<dbReference type="AlphaFoldDB" id="A0A843VQS6"/>
<evidence type="ECO:0000313" key="2">
    <source>
        <dbReference type="Proteomes" id="UP000652761"/>
    </source>
</evidence>
<protein>
    <submittedName>
        <fullName evidence="1">Uncharacterized protein</fullName>
    </submittedName>
</protein>
<reference evidence="1" key="1">
    <citation type="submission" date="2017-07" db="EMBL/GenBank/DDBJ databases">
        <title>Taro Niue Genome Assembly and Annotation.</title>
        <authorList>
            <person name="Atibalentja N."/>
            <person name="Keating K."/>
            <person name="Fields C.J."/>
        </authorList>
    </citation>
    <scope>NUCLEOTIDE SEQUENCE</scope>
    <source>
        <strain evidence="1">Niue_2</strain>
        <tissue evidence="1">Leaf</tissue>
    </source>
</reference>
<evidence type="ECO:0000313" key="1">
    <source>
        <dbReference type="EMBL" id="MQM01493.1"/>
    </source>
</evidence>
<accession>A0A843VQS6</accession>
<name>A0A843VQS6_COLES</name>
<gene>
    <name evidence="1" type="ORF">Taro_034245</name>
</gene>
<dbReference type="EMBL" id="NMUH01002687">
    <property type="protein sequence ID" value="MQM01493.1"/>
    <property type="molecule type" value="Genomic_DNA"/>
</dbReference>
<dbReference type="Proteomes" id="UP000652761">
    <property type="component" value="Unassembled WGS sequence"/>
</dbReference>
<sequence length="69" mass="8018">MDHVCNGCDGQCEASVVWTCGVRRNFKWLIEEIEVVEEMIQKRALTEYLRYQPRVSVKLMAEDLGVNID</sequence>
<keyword evidence="2" id="KW-1185">Reference proteome</keyword>
<organism evidence="1 2">
    <name type="scientific">Colocasia esculenta</name>
    <name type="common">Wild taro</name>
    <name type="synonym">Arum esculentum</name>
    <dbReference type="NCBI Taxonomy" id="4460"/>
    <lineage>
        <taxon>Eukaryota</taxon>
        <taxon>Viridiplantae</taxon>
        <taxon>Streptophyta</taxon>
        <taxon>Embryophyta</taxon>
        <taxon>Tracheophyta</taxon>
        <taxon>Spermatophyta</taxon>
        <taxon>Magnoliopsida</taxon>
        <taxon>Liliopsida</taxon>
        <taxon>Araceae</taxon>
        <taxon>Aroideae</taxon>
        <taxon>Colocasieae</taxon>
        <taxon>Colocasia</taxon>
    </lineage>
</organism>
<comment type="caution">
    <text evidence="1">The sequence shown here is derived from an EMBL/GenBank/DDBJ whole genome shotgun (WGS) entry which is preliminary data.</text>
</comment>
<proteinExistence type="predicted"/>